<evidence type="ECO:0000256" key="1">
    <source>
        <dbReference type="SAM" id="MobiDB-lite"/>
    </source>
</evidence>
<dbReference type="AlphaFoldDB" id="A0AAV5W4Z4"/>
<feature type="non-terminal residue" evidence="3">
    <location>
        <position position="1"/>
    </location>
</feature>
<reference evidence="3" key="1">
    <citation type="submission" date="2023-10" db="EMBL/GenBank/DDBJ databases">
        <title>Genome assembly of Pristionchus species.</title>
        <authorList>
            <person name="Yoshida K."/>
            <person name="Sommer R.J."/>
        </authorList>
    </citation>
    <scope>NUCLEOTIDE SEQUENCE</scope>
    <source>
        <strain evidence="3">RS5133</strain>
    </source>
</reference>
<name>A0AAV5W4Z4_9BILA</name>
<dbReference type="EMBL" id="BTSY01000005">
    <property type="protein sequence ID" value="GMT27256.1"/>
    <property type="molecule type" value="Genomic_DNA"/>
</dbReference>
<protein>
    <recommendedName>
        <fullName evidence="2">Endonuclease/exonuclease/phosphatase domain-containing protein</fullName>
    </recommendedName>
</protein>
<organism evidence="3 4">
    <name type="scientific">Pristionchus fissidentatus</name>
    <dbReference type="NCBI Taxonomy" id="1538716"/>
    <lineage>
        <taxon>Eukaryota</taxon>
        <taxon>Metazoa</taxon>
        <taxon>Ecdysozoa</taxon>
        <taxon>Nematoda</taxon>
        <taxon>Chromadorea</taxon>
        <taxon>Rhabditida</taxon>
        <taxon>Rhabditina</taxon>
        <taxon>Diplogasteromorpha</taxon>
        <taxon>Diplogasteroidea</taxon>
        <taxon>Neodiplogasteridae</taxon>
        <taxon>Pristionchus</taxon>
    </lineage>
</organism>
<comment type="caution">
    <text evidence="3">The sequence shown here is derived from an EMBL/GenBank/DDBJ whole genome shotgun (WGS) entry which is preliminary data.</text>
</comment>
<gene>
    <name evidence="3" type="ORF">PFISCL1PPCAC_18553</name>
</gene>
<evidence type="ECO:0000313" key="4">
    <source>
        <dbReference type="Proteomes" id="UP001432322"/>
    </source>
</evidence>
<evidence type="ECO:0000259" key="2">
    <source>
        <dbReference type="Pfam" id="PF03372"/>
    </source>
</evidence>
<dbReference type="InterPro" id="IPR036691">
    <property type="entry name" value="Endo/exonu/phosph_ase_sf"/>
</dbReference>
<keyword evidence="4" id="KW-1185">Reference proteome</keyword>
<dbReference type="Gene3D" id="3.60.10.10">
    <property type="entry name" value="Endonuclease/exonuclease/phosphatase"/>
    <property type="match status" value="1"/>
</dbReference>
<proteinExistence type="predicted"/>
<evidence type="ECO:0000313" key="3">
    <source>
        <dbReference type="EMBL" id="GMT27256.1"/>
    </source>
</evidence>
<dbReference type="PANTHER" id="PTHR47027">
    <property type="entry name" value="REVERSE TRANSCRIPTASE DOMAIN-CONTAINING PROTEIN"/>
    <property type="match status" value="1"/>
</dbReference>
<feature type="domain" description="Endonuclease/exonuclease/phosphatase" evidence="2">
    <location>
        <begin position="44"/>
        <end position="201"/>
    </location>
</feature>
<dbReference type="Pfam" id="PF03372">
    <property type="entry name" value="Exo_endo_phos"/>
    <property type="match status" value="1"/>
</dbReference>
<dbReference type="Proteomes" id="UP001432322">
    <property type="component" value="Unassembled WGS sequence"/>
</dbReference>
<dbReference type="GO" id="GO:0003824">
    <property type="term" value="F:catalytic activity"/>
    <property type="evidence" value="ECO:0007669"/>
    <property type="project" value="InterPro"/>
</dbReference>
<feature type="region of interest" description="Disordered" evidence="1">
    <location>
        <begin position="1"/>
        <end position="37"/>
    </location>
</feature>
<dbReference type="InterPro" id="IPR005135">
    <property type="entry name" value="Endo/exonuclease/phosphatase"/>
</dbReference>
<dbReference type="SUPFAM" id="SSF56219">
    <property type="entry name" value="DNase I-like"/>
    <property type="match status" value="1"/>
</dbReference>
<accession>A0AAV5W4Z4</accession>
<dbReference type="PANTHER" id="PTHR47027:SF20">
    <property type="entry name" value="REVERSE TRANSCRIPTASE-LIKE PROTEIN WITH RNA-DIRECTED DNA POLYMERASE DOMAIN"/>
    <property type="match status" value="1"/>
</dbReference>
<sequence length="510" mass="57636">TARPRCRTAQRGQGHPITEQHSGHHTKPTGTPRHDNDLRICTLNARTVASECSQSTLEHSLTGIRYDVICLQETKSRTLTERTFDDGAKLILGPKVEGKNIGGIGFIIHPRLTSSIISFSVISPRLGVLRLRIGRSSSIAILTVYAPTSNATIEERQAFFNEVASVYEGEKKHFYRVIAGDLNVRVGPRRDGAFRTGPFHTDPQGDPDDLLFNLLSSTRSFHGNSLSFVSRDIKEHRSTVLLRAAEARRSLKKAKQELSKGRSPMEAVLDSDGTAITSRAGIEERGPDIALHGETLVETDAYVYLGRELRGDGSIDTELKRRKRAAWAAYGSIREVTSMLKDAKLRSALFDSHVLPALCYAAESWPLSNSVISYMQTTHRALERSLIGTNLYTMHQKKRSSSDVRRQSLLTDPIRYIKRAKHRWAGHVLRRDDGRWSTTVTEWFAPDLRRPPGKPPVRWRDSIVEYAKMPYSVQGRITRSSSQRQPYRHWTTRARDREEWRNCDPYGNGR</sequence>